<evidence type="ECO:0000313" key="2">
    <source>
        <dbReference type="EMBL" id="CAD9572668.1"/>
    </source>
</evidence>
<feature type="compositionally biased region" description="Polar residues" evidence="1">
    <location>
        <begin position="195"/>
        <end position="208"/>
    </location>
</feature>
<organism evidence="2">
    <name type="scientific">Leptocylindrus danicus</name>
    <dbReference type="NCBI Taxonomy" id="163516"/>
    <lineage>
        <taxon>Eukaryota</taxon>
        <taxon>Sar</taxon>
        <taxon>Stramenopiles</taxon>
        <taxon>Ochrophyta</taxon>
        <taxon>Bacillariophyta</taxon>
        <taxon>Coscinodiscophyceae</taxon>
        <taxon>Chaetocerotophycidae</taxon>
        <taxon>Leptocylindrales</taxon>
        <taxon>Leptocylindraceae</taxon>
        <taxon>Leptocylindrus</taxon>
    </lineage>
</organism>
<feature type="region of interest" description="Disordered" evidence="1">
    <location>
        <begin position="386"/>
        <end position="407"/>
    </location>
</feature>
<feature type="compositionally biased region" description="Basic residues" evidence="1">
    <location>
        <begin position="96"/>
        <end position="106"/>
    </location>
</feature>
<dbReference type="EMBL" id="HBGY01012441">
    <property type="protein sequence ID" value="CAD9572668.1"/>
    <property type="molecule type" value="Transcribed_RNA"/>
</dbReference>
<protein>
    <submittedName>
        <fullName evidence="2">Uncharacterized protein</fullName>
    </submittedName>
</protein>
<gene>
    <name evidence="2" type="ORF">LDAN0321_LOCUS7929</name>
</gene>
<feature type="region of interest" description="Disordered" evidence="1">
    <location>
        <begin position="290"/>
        <end position="339"/>
    </location>
</feature>
<evidence type="ECO:0000256" key="1">
    <source>
        <dbReference type="SAM" id="MobiDB-lite"/>
    </source>
</evidence>
<feature type="compositionally biased region" description="Basic and acidic residues" evidence="1">
    <location>
        <begin position="290"/>
        <end position="322"/>
    </location>
</feature>
<dbReference type="AlphaFoldDB" id="A0A7S2KCN4"/>
<proteinExistence type="predicted"/>
<accession>A0A7S2KCN4</accession>
<feature type="region of interest" description="Disordered" evidence="1">
    <location>
        <begin position="92"/>
        <end position="113"/>
    </location>
</feature>
<sequence length="610" mass="67297">MKLLNRRSSVSSADIRSVIDQVQATEVKDIVRELEASHPSWNVPERKVRKVLREKSLTRNGTQSVGADDASLLSETSDASYFKRKSLKLRNSMRSSMRRLSSRRTSSKRDDVSLESIAESKAIDDSIPPTSEAPVGLYIKRQMNSPVIDEVESVISELTDRSVMSSNMKSTGPPRHNNPLKKLINKSLFKDSKGEASSTVPHEQSPTSVAHPFFSNEDEPDDKLLLDPRFPHTSEAAVTKTKHNYEDCSLRCAESVEETVYYDCEMPHSISNVVNEGALVKAAEIPKKINESDPSVERTARTDRNEENGHHLSSEGENKEEFETASSLAEPDMYSGGSSADCGDASDLIECNYLMDEAATTTEDREHEGSHFRIICENAAVDETSEKFTASDSQKNDKIKSSGVSDNEGVGNNYEECVVQENGEFKPNGTGKDVGGKEAELCVKVDITCEPRMKHRDVNVLTSDQNTMAIIANKTDKLDEARVSQEEHTVIEAGEKDTVKDTAIISNESDITLNTTGETESKLLDESAALYKDDNYSKNSGDVCFGIGGLLKSLQVAQKYEVIETPDDRPESSEDMNLLDDIKSPKLCEDKVNDPQTGKACFAIVYGCFP</sequence>
<reference evidence="2" key="1">
    <citation type="submission" date="2021-01" db="EMBL/GenBank/DDBJ databases">
        <authorList>
            <person name="Corre E."/>
            <person name="Pelletier E."/>
            <person name="Niang G."/>
            <person name="Scheremetjew M."/>
            <person name="Finn R."/>
            <person name="Kale V."/>
            <person name="Holt S."/>
            <person name="Cochrane G."/>
            <person name="Meng A."/>
            <person name="Brown T."/>
            <person name="Cohen L."/>
        </authorList>
    </citation>
    <scope>NUCLEOTIDE SEQUENCE</scope>
    <source>
        <strain evidence="2">B650</strain>
    </source>
</reference>
<feature type="region of interest" description="Disordered" evidence="1">
    <location>
        <begin position="191"/>
        <end position="221"/>
    </location>
</feature>
<name>A0A7S2KCN4_9STRA</name>